<sequence>MPTVGAMTFMFIGVILFAMVLFVTCFKRQVGRIKERSRRDPHVPGSEAKKTLRREIERRLTRVAEVCYEARLVSGEGDNNTTPTPPYFYRMKALDNMKYLEQELCRLEGVNRRGGHESIRAFLVNLTGPGGVLTGVEQRVIHELCDYYDHARFHPHRFTPGHFTPYHTLLVRVLHCGRVGDKCGGRSVGSGGGGGKAPSDHDSAIDEPDPLSLDDDSLVVTEAALTLLHRPTPPLSSDHNFETPV</sequence>
<evidence type="ECO:0000256" key="7">
    <source>
        <dbReference type="ARBA" id="ARBA00023034"/>
    </source>
</evidence>
<dbReference type="AlphaFoldDB" id="A0AAE1NYT3"/>
<dbReference type="Proteomes" id="UP001292094">
    <property type="component" value="Unassembled WGS sequence"/>
</dbReference>
<comment type="caution">
    <text evidence="12">The sequence shown here is derived from an EMBL/GenBank/DDBJ whole genome shotgun (WGS) entry which is preliminary data.</text>
</comment>
<comment type="function">
    <text evidence="1">General regulator of phagocytosis. Required to uptake Gram negative bacterium by macrophages.</text>
</comment>
<keyword evidence="8" id="KW-0496">Mitochondrion</keyword>
<dbReference type="GO" id="GO:0005794">
    <property type="term" value="C:Golgi apparatus"/>
    <property type="evidence" value="ECO:0007669"/>
    <property type="project" value="UniProtKB-SubCell"/>
</dbReference>
<evidence type="ECO:0000256" key="2">
    <source>
        <dbReference type="ARBA" id="ARBA00004167"/>
    </source>
</evidence>
<feature type="compositionally biased region" description="Acidic residues" evidence="10">
    <location>
        <begin position="205"/>
        <end position="214"/>
    </location>
</feature>
<evidence type="ECO:0000256" key="6">
    <source>
        <dbReference type="ARBA" id="ARBA00022989"/>
    </source>
</evidence>
<accession>A0AAE1NYT3</accession>
<dbReference type="EMBL" id="JAWZYT010003606">
    <property type="protein sequence ID" value="KAK4297592.1"/>
    <property type="molecule type" value="Genomic_DNA"/>
</dbReference>
<dbReference type="Pfam" id="PF07406">
    <property type="entry name" value="NICE-3"/>
    <property type="match status" value="1"/>
</dbReference>
<name>A0AAE1NYT3_9EUCA</name>
<feature type="transmembrane region" description="Helical" evidence="11">
    <location>
        <begin position="6"/>
        <end position="26"/>
    </location>
</feature>
<dbReference type="PANTHER" id="PTHR21425">
    <property type="entry name" value="NICE-3"/>
    <property type="match status" value="1"/>
</dbReference>
<gene>
    <name evidence="12" type="ORF">Pmani_029998</name>
</gene>
<evidence type="ECO:0000256" key="9">
    <source>
        <dbReference type="ARBA" id="ARBA00023136"/>
    </source>
</evidence>
<feature type="compositionally biased region" description="Gly residues" evidence="10">
    <location>
        <begin position="186"/>
        <end position="196"/>
    </location>
</feature>
<evidence type="ECO:0000256" key="1">
    <source>
        <dbReference type="ARBA" id="ARBA00002620"/>
    </source>
</evidence>
<dbReference type="GO" id="GO:0016020">
    <property type="term" value="C:membrane"/>
    <property type="evidence" value="ECO:0007669"/>
    <property type="project" value="UniProtKB-SubCell"/>
</dbReference>
<evidence type="ECO:0000256" key="11">
    <source>
        <dbReference type="SAM" id="Phobius"/>
    </source>
</evidence>
<keyword evidence="5 11" id="KW-0812">Transmembrane</keyword>
<evidence type="ECO:0000256" key="8">
    <source>
        <dbReference type="ARBA" id="ARBA00023128"/>
    </source>
</evidence>
<keyword evidence="7" id="KW-0333">Golgi apparatus</keyword>
<dbReference type="PANTHER" id="PTHR21425:SF2">
    <property type="entry name" value="PROTEIN C1ORF43"/>
    <property type="match status" value="1"/>
</dbReference>
<evidence type="ECO:0000256" key="3">
    <source>
        <dbReference type="ARBA" id="ARBA00004173"/>
    </source>
</evidence>
<evidence type="ECO:0000256" key="5">
    <source>
        <dbReference type="ARBA" id="ARBA00022692"/>
    </source>
</evidence>
<keyword evidence="13" id="KW-1185">Reference proteome</keyword>
<proteinExistence type="predicted"/>
<protein>
    <submittedName>
        <fullName evidence="12">Uncharacterized protein</fullName>
    </submittedName>
</protein>
<dbReference type="InterPro" id="IPR010876">
    <property type="entry name" value="C1orf43"/>
</dbReference>
<comment type="subcellular location">
    <subcellularLocation>
        <location evidence="4">Golgi apparatus</location>
    </subcellularLocation>
    <subcellularLocation>
        <location evidence="2">Membrane</location>
        <topology evidence="2">Single-pass membrane protein</topology>
    </subcellularLocation>
    <subcellularLocation>
        <location evidence="3">Mitochondrion</location>
    </subcellularLocation>
</comment>
<evidence type="ECO:0000256" key="10">
    <source>
        <dbReference type="SAM" id="MobiDB-lite"/>
    </source>
</evidence>
<keyword evidence="6 11" id="KW-1133">Transmembrane helix</keyword>
<evidence type="ECO:0000256" key="4">
    <source>
        <dbReference type="ARBA" id="ARBA00004555"/>
    </source>
</evidence>
<feature type="region of interest" description="Disordered" evidence="10">
    <location>
        <begin position="185"/>
        <end position="214"/>
    </location>
</feature>
<keyword evidence="9 11" id="KW-0472">Membrane</keyword>
<reference evidence="12" key="1">
    <citation type="submission" date="2023-11" db="EMBL/GenBank/DDBJ databases">
        <title>Genome assemblies of two species of porcelain crab, Petrolisthes cinctipes and Petrolisthes manimaculis (Anomura: Porcellanidae).</title>
        <authorList>
            <person name="Angst P."/>
        </authorList>
    </citation>
    <scope>NUCLEOTIDE SEQUENCE</scope>
    <source>
        <strain evidence="12">PB745_02</strain>
        <tissue evidence="12">Gill</tissue>
    </source>
</reference>
<organism evidence="12 13">
    <name type="scientific">Petrolisthes manimaculis</name>
    <dbReference type="NCBI Taxonomy" id="1843537"/>
    <lineage>
        <taxon>Eukaryota</taxon>
        <taxon>Metazoa</taxon>
        <taxon>Ecdysozoa</taxon>
        <taxon>Arthropoda</taxon>
        <taxon>Crustacea</taxon>
        <taxon>Multicrustacea</taxon>
        <taxon>Malacostraca</taxon>
        <taxon>Eumalacostraca</taxon>
        <taxon>Eucarida</taxon>
        <taxon>Decapoda</taxon>
        <taxon>Pleocyemata</taxon>
        <taxon>Anomura</taxon>
        <taxon>Galatheoidea</taxon>
        <taxon>Porcellanidae</taxon>
        <taxon>Petrolisthes</taxon>
    </lineage>
</organism>
<evidence type="ECO:0000313" key="12">
    <source>
        <dbReference type="EMBL" id="KAK4297592.1"/>
    </source>
</evidence>
<dbReference type="GO" id="GO:0005739">
    <property type="term" value="C:mitochondrion"/>
    <property type="evidence" value="ECO:0007669"/>
    <property type="project" value="UniProtKB-SubCell"/>
</dbReference>
<evidence type="ECO:0000313" key="13">
    <source>
        <dbReference type="Proteomes" id="UP001292094"/>
    </source>
</evidence>